<comment type="caution">
    <text evidence="3">The sequence shown here is derived from an EMBL/GenBank/DDBJ whole genome shotgun (WGS) entry which is preliminary data.</text>
</comment>
<accession>A0A151NCN8</accession>
<proteinExistence type="predicted"/>
<feature type="region of interest" description="Disordered" evidence="1">
    <location>
        <begin position="83"/>
        <end position="113"/>
    </location>
</feature>
<dbReference type="EMBL" id="AKHW03003560">
    <property type="protein sequence ID" value="KYO34275.1"/>
    <property type="molecule type" value="Genomic_DNA"/>
</dbReference>
<name>A0A151NCN8_ALLMI</name>
<sequence length="113" mass="12061">MNLTERLRSGLKPPEKATGPPGTPTPEPSLWEPHTIAVVAIFCCVCLLHLSAFLYTICFQFQGQACPPDGFATPRACEENELTTFHPSPLSGTHTPAGADTKGSRSGSCWSST</sequence>
<keyword evidence="4" id="KW-1185">Reference proteome</keyword>
<dbReference type="AlphaFoldDB" id="A0A151NCN8"/>
<organism evidence="3 4">
    <name type="scientific">Alligator mississippiensis</name>
    <name type="common">American alligator</name>
    <dbReference type="NCBI Taxonomy" id="8496"/>
    <lineage>
        <taxon>Eukaryota</taxon>
        <taxon>Metazoa</taxon>
        <taxon>Chordata</taxon>
        <taxon>Craniata</taxon>
        <taxon>Vertebrata</taxon>
        <taxon>Euteleostomi</taxon>
        <taxon>Archelosauria</taxon>
        <taxon>Archosauria</taxon>
        <taxon>Crocodylia</taxon>
        <taxon>Alligatoridae</taxon>
        <taxon>Alligatorinae</taxon>
        <taxon>Alligator</taxon>
    </lineage>
</organism>
<reference evidence="3 4" key="1">
    <citation type="journal article" date="2012" name="Genome Biol.">
        <title>Sequencing three crocodilian genomes to illuminate the evolution of archosaurs and amniotes.</title>
        <authorList>
            <person name="St John J.A."/>
            <person name="Braun E.L."/>
            <person name="Isberg S.R."/>
            <person name="Miles L.G."/>
            <person name="Chong A.Y."/>
            <person name="Gongora J."/>
            <person name="Dalzell P."/>
            <person name="Moran C."/>
            <person name="Bed'hom B."/>
            <person name="Abzhanov A."/>
            <person name="Burgess S.C."/>
            <person name="Cooksey A.M."/>
            <person name="Castoe T.A."/>
            <person name="Crawford N.G."/>
            <person name="Densmore L.D."/>
            <person name="Drew J.C."/>
            <person name="Edwards S.V."/>
            <person name="Faircloth B.C."/>
            <person name="Fujita M.K."/>
            <person name="Greenwold M.J."/>
            <person name="Hoffmann F.G."/>
            <person name="Howard J.M."/>
            <person name="Iguchi T."/>
            <person name="Janes D.E."/>
            <person name="Khan S.Y."/>
            <person name="Kohno S."/>
            <person name="de Koning A.J."/>
            <person name="Lance S.L."/>
            <person name="McCarthy F.M."/>
            <person name="McCormack J.E."/>
            <person name="Merchant M.E."/>
            <person name="Peterson D.G."/>
            <person name="Pollock D.D."/>
            <person name="Pourmand N."/>
            <person name="Raney B.J."/>
            <person name="Roessler K.A."/>
            <person name="Sanford J.R."/>
            <person name="Sawyer R.H."/>
            <person name="Schmidt C.J."/>
            <person name="Triplett E.W."/>
            <person name="Tuberville T.D."/>
            <person name="Venegas-Anaya M."/>
            <person name="Howard J.T."/>
            <person name="Jarvis E.D."/>
            <person name="Guillette L.J.Jr."/>
            <person name="Glenn T.C."/>
            <person name="Green R.E."/>
            <person name="Ray D.A."/>
        </authorList>
    </citation>
    <scope>NUCLEOTIDE SEQUENCE [LARGE SCALE GENOMIC DNA]</scope>
    <source>
        <strain evidence="3">KSC_2009_1</strain>
    </source>
</reference>
<evidence type="ECO:0000313" key="3">
    <source>
        <dbReference type="EMBL" id="KYO34275.1"/>
    </source>
</evidence>
<keyword evidence="2" id="KW-0812">Transmembrane</keyword>
<keyword evidence="2" id="KW-1133">Transmembrane helix</keyword>
<feature type="transmembrane region" description="Helical" evidence="2">
    <location>
        <begin position="36"/>
        <end position="55"/>
    </location>
</feature>
<dbReference type="Proteomes" id="UP000050525">
    <property type="component" value="Unassembled WGS sequence"/>
</dbReference>
<gene>
    <name evidence="3" type="ORF">Y1Q_0018154</name>
</gene>
<evidence type="ECO:0000256" key="2">
    <source>
        <dbReference type="SAM" id="Phobius"/>
    </source>
</evidence>
<feature type="compositionally biased region" description="Polar residues" evidence="1">
    <location>
        <begin position="104"/>
        <end position="113"/>
    </location>
</feature>
<feature type="compositionally biased region" description="Polar residues" evidence="1">
    <location>
        <begin position="83"/>
        <end position="94"/>
    </location>
</feature>
<protein>
    <submittedName>
        <fullName evidence="3">Uncharacterized protein</fullName>
    </submittedName>
</protein>
<feature type="region of interest" description="Disordered" evidence="1">
    <location>
        <begin position="1"/>
        <end position="30"/>
    </location>
</feature>
<keyword evidence="2" id="KW-0472">Membrane</keyword>
<evidence type="ECO:0000256" key="1">
    <source>
        <dbReference type="SAM" id="MobiDB-lite"/>
    </source>
</evidence>
<evidence type="ECO:0000313" key="4">
    <source>
        <dbReference type="Proteomes" id="UP000050525"/>
    </source>
</evidence>